<evidence type="ECO:0000313" key="3">
    <source>
        <dbReference type="Proteomes" id="UP001329915"/>
    </source>
</evidence>
<dbReference type="PANTHER" id="PTHR43679:SF2">
    <property type="entry name" value="OCTANOYL-[GCVH]:PROTEIN N-OCTANOYLTRANSFERASE"/>
    <property type="match status" value="1"/>
</dbReference>
<keyword evidence="2" id="KW-0436">Ligase</keyword>
<protein>
    <submittedName>
        <fullName evidence="2">Lipoate--protein ligase family protein</fullName>
    </submittedName>
</protein>
<dbReference type="GO" id="GO:0009249">
    <property type="term" value="P:protein lipoylation"/>
    <property type="evidence" value="ECO:0007669"/>
    <property type="project" value="UniProtKB-ARBA"/>
</dbReference>
<dbReference type="PANTHER" id="PTHR43679">
    <property type="entry name" value="OCTANOYLTRANSFERASE LIPM-RELATED"/>
    <property type="match status" value="1"/>
</dbReference>
<dbReference type="Gene3D" id="3.30.930.10">
    <property type="entry name" value="Bira Bifunctional Protein, Domain 2"/>
    <property type="match status" value="1"/>
</dbReference>
<dbReference type="EMBL" id="CP121694">
    <property type="protein sequence ID" value="WRO21084.1"/>
    <property type="molecule type" value="Genomic_DNA"/>
</dbReference>
<dbReference type="InterPro" id="IPR050664">
    <property type="entry name" value="Octanoyltrans_LipM/LipL"/>
</dbReference>
<dbReference type="GO" id="GO:0140096">
    <property type="term" value="F:catalytic activity, acting on a protein"/>
    <property type="evidence" value="ECO:0007669"/>
    <property type="project" value="UniProtKB-ARBA"/>
</dbReference>
<dbReference type="GO" id="GO:0016874">
    <property type="term" value="F:ligase activity"/>
    <property type="evidence" value="ECO:0007669"/>
    <property type="project" value="UniProtKB-KW"/>
</dbReference>
<dbReference type="GO" id="GO:0016740">
    <property type="term" value="F:transferase activity"/>
    <property type="evidence" value="ECO:0007669"/>
    <property type="project" value="UniProtKB-ARBA"/>
</dbReference>
<proteinExistence type="predicted"/>
<dbReference type="PROSITE" id="PS51733">
    <property type="entry name" value="BPL_LPL_CATALYTIC"/>
    <property type="match status" value="1"/>
</dbReference>
<gene>
    <name evidence="2" type="ORF">MFMK1_000878</name>
</gene>
<evidence type="ECO:0000259" key="1">
    <source>
        <dbReference type="PROSITE" id="PS51733"/>
    </source>
</evidence>
<dbReference type="CDD" id="cd16443">
    <property type="entry name" value="LplA"/>
    <property type="match status" value="1"/>
</dbReference>
<dbReference type="InterPro" id="IPR045864">
    <property type="entry name" value="aa-tRNA-synth_II/BPL/LPL"/>
</dbReference>
<dbReference type="Proteomes" id="UP001329915">
    <property type="component" value="Chromosome"/>
</dbReference>
<dbReference type="AlphaFoldDB" id="A0AAU0UJX1"/>
<dbReference type="KEGG" id="dbc:MFMK1_000878"/>
<dbReference type="RefSeq" id="WP_366923941.1">
    <property type="nucleotide sequence ID" value="NZ_CP121694.1"/>
</dbReference>
<dbReference type="InterPro" id="IPR004143">
    <property type="entry name" value="BPL_LPL_catalytic"/>
</dbReference>
<keyword evidence="3" id="KW-1185">Reference proteome</keyword>
<evidence type="ECO:0000313" key="2">
    <source>
        <dbReference type="EMBL" id="WRO21084.1"/>
    </source>
</evidence>
<feature type="domain" description="BPL/LPL catalytic" evidence="1">
    <location>
        <begin position="33"/>
        <end position="242"/>
    </location>
</feature>
<organism evidence="2 3">
    <name type="scientific">Metallumcola ferriviriculae</name>
    <dbReference type="NCBI Taxonomy" id="3039180"/>
    <lineage>
        <taxon>Bacteria</taxon>
        <taxon>Bacillati</taxon>
        <taxon>Bacillota</taxon>
        <taxon>Clostridia</taxon>
        <taxon>Neomoorellales</taxon>
        <taxon>Desulfitibacteraceae</taxon>
        <taxon>Metallumcola</taxon>
    </lineage>
</organism>
<name>A0AAU0UJX1_9FIRM</name>
<accession>A0AAU0UJX1</accession>
<reference evidence="2 3" key="1">
    <citation type="submission" date="2023-04" db="EMBL/GenBank/DDBJ databases">
        <authorList>
            <person name="Hsu D."/>
        </authorList>
    </citation>
    <scope>NUCLEOTIDE SEQUENCE [LARGE SCALE GENOMIC DNA]</scope>
    <source>
        <strain evidence="2 3">MK1</strain>
    </source>
</reference>
<dbReference type="SUPFAM" id="SSF55681">
    <property type="entry name" value="Class II aaRS and biotin synthetases"/>
    <property type="match status" value="1"/>
</dbReference>
<sequence>MSKSKWRLLNTGCNPGAYNMAVDEKLLHQVITGDSLPIIRFYSWAPAAISLGYFQKPEEVLDLAGCRDRNIDVVKRITGGRAVLHHYEVTYSIIASENETLVSGSIIQSYLKISKALLRGLRSLSIPAELVPHGGKKKGLTTACFDAPSWYELTISGKKLAGSAQTRKQGALLQHGSILLDLDINELADTMKFSGPQAKDRFKRMMADRACAINQIMPRQFTVQEVTKALTNGFIDEWQINAVPDKLTKKENRLIAGRMNKAKGKAVFS</sequence>
<dbReference type="Pfam" id="PF21948">
    <property type="entry name" value="LplA-B_cat"/>
    <property type="match status" value="1"/>
</dbReference>